<dbReference type="AlphaFoldDB" id="V4SMA8"/>
<dbReference type="KEGG" id="cic:CICLE_v10033509mg"/>
<dbReference type="SUPFAM" id="SSF49562">
    <property type="entry name" value="C2 domain (Calcium/lipid-binding domain, CaLB)"/>
    <property type="match status" value="1"/>
</dbReference>
<name>V4SMA8_CITCL</name>
<sequence length="179" mass="20081">AGTRKVVTSDECSDQAKYRSSRNKKKMRMSSMSSSPNDVALSCTIYHAENIDLYSNVTIEERNYCIVFWVEPGKECFTHIEKGLLDPVWKQSFRVPIERPSDYRFLNIEVIRFNSSAARPGTSNGIAAVGRAKIPLPEKISLKKQGRFGLVKLEGVEVKGEGHVSLSMELKNIHPSVYG</sequence>
<evidence type="ECO:0000313" key="3">
    <source>
        <dbReference type="EMBL" id="ESR48918.1"/>
    </source>
</evidence>
<dbReference type="Gene3D" id="2.60.40.150">
    <property type="entry name" value="C2 domain"/>
    <property type="match status" value="1"/>
</dbReference>
<feature type="domain" description="C2" evidence="2">
    <location>
        <begin position="21"/>
        <end position="149"/>
    </location>
</feature>
<organism evidence="3 4">
    <name type="scientific">Citrus clementina</name>
    <name type="common">Clementine</name>
    <name type="synonym">Citrus deliciosa x Citrus sinensis</name>
    <dbReference type="NCBI Taxonomy" id="85681"/>
    <lineage>
        <taxon>Eukaryota</taxon>
        <taxon>Viridiplantae</taxon>
        <taxon>Streptophyta</taxon>
        <taxon>Embryophyta</taxon>
        <taxon>Tracheophyta</taxon>
        <taxon>Spermatophyta</taxon>
        <taxon>Magnoliopsida</taxon>
        <taxon>eudicotyledons</taxon>
        <taxon>Gunneridae</taxon>
        <taxon>Pentapetalae</taxon>
        <taxon>rosids</taxon>
        <taxon>malvids</taxon>
        <taxon>Sapindales</taxon>
        <taxon>Rutaceae</taxon>
        <taxon>Aurantioideae</taxon>
        <taxon>Citrus</taxon>
    </lineage>
</organism>
<keyword evidence="4" id="KW-1185">Reference proteome</keyword>
<dbReference type="PROSITE" id="PS50004">
    <property type="entry name" value="C2"/>
    <property type="match status" value="1"/>
</dbReference>
<feature type="region of interest" description="Disordered" evidence="1">
    <location>
        <begin position="1"/>
        <end position="35"/>
    </location>
</feature>
<dbReference type="InParanoid" id="V4SMA8"/>
<dbReference type="InterPro" id="IPR035892">
    <property type="entry name" value="C2_domain_sf"/>
</dbReference>
<dbReference type="EMBL" id="KI536726">
    <property type="protein sequence ID" value="ESR48918.1"/>
    <property type="molecule type" value="Genomic_DNA"/>
</dbReference>
<evidence type="ECO:0000313" key="4">
    <source>
        <dbReference type="Proteomes" id="UP000030687"/>
    </source>
</evidence>
<dbReference type="Gramene" id="ESR48918">
    <property type="protein sequence ID" value="ESR48918"/>
    <property type="gene ID" value="CICLE_v10033509mg"/>
</dbReference>
<dbReference type="Pfam" id="PF00168">
    <property type="entry name" value="C2"/>
    <property type="match status" value="1"/>
</dbReference>
<reference evidence="3 4" key="1">
    <citation type="submission" date="2013-10" db="EMBL/GenBank/DDBJ databases">
        <authorList>
            <consortium name="International Citrus Genome Consortium"/>
            <person name="Jenkins J."/>
            <person name="Schmutz J."/>
            <person name="Prochnik S."/>
            <person name="Rokhsar D."/>
            <person name="Gmitter F."/>
            <person name="Ollitrault P."/>
            <person name="Machado M."/>
            <person name="Talon M."/>
            <person name="Wincker P."/>
            <person name="Jaillon O."/>
            <person name="Morgante M."/>
        </authorList>
    </citation>
    <scope>NUCLEOTIDE SEQUENCE</scope>
    <source>
        <strain evidence="4">cv. Clemenules</strain>
    </source>
</reference>
<feature type="non-terminal residue" evidence="3">
    <location>
        <position position="1"/>
    </location>
</feature>
<dbReference type="InterPro" id="IPR000008">
    <property type="entry name" value="C2_dom"/>
</dbReference>
<dbReference type="OMA" id="LCMTPEV"/>
<proteinExistence type="predicted"/>
<evidence type="ECO:0000259" key="2">
    <source>
        <dbReference type="PROSITE" id="PS50004"/>
    </source>
</evidence>
<gene>
    <name evidence="3" type="ORF">CICLE_v10033509mg</name>
</gene>
<evidence type="ECO:0000256" key="1">
    <source>
        <dbReference type="SAM" id="MobiDB-lite"/>
    </source>
</evidence>
<accession>V4SMA8</accession>
<protein>
    <recommendedName>
        <fullName evidence="2">C2 domain-containing protein</fullName>
    </recommendedName>
</protein>
<dbReference type="PANTHER" id="PTHR38365:SF1">
    <property type="entry name" value="C2 DOMAIN-CONTAINING PROTEIN"/>
    <property type="match status" value="1"/>
</dbReference>
<dbReference type="PANTHER" id="PTHR38365">
    <property type="entry name" value="C2 DOMAIN-CONTAINING PROTEIN-RELATED"/>
    <property type="match status" value="1"/>
</dbReference>
<dbReference type="Proteomes" id="UP000030687">
    <property type="component" value="Unassembled WGS sequence"/>
</dbReference>
<feature type="compositionally biased region" description="Basic residues" evidence="1">
    <location>
        <begin position="19"/>
        <end position="28"/>
    </location>
</feature>